<sequence>MTLFTLDQLRDAAELVGRRVPPTPQFAWPLLAARTGAEVWVKHENHTPAGAFKLRGGLVYLDDLARAGGAPGIATATRGNHGQSIPFAARPHGIPVKVWVPHGNSVEKNAAARAWGAEVIEHGHDFEAARAEAMRVAADEGLHAIGPFHPLLVRGVATYALEFFTAQPDLDAVYAPIGMGSGACGLVTARDLLGLKTEIVGVVAEAAPAYALSFEAGRVVGTETAPTFADGVACRAPSEEALDVLLKGAARIVRVSEDEVAEAMRALHADTHNMAESAGAVGLAGLLAERERMRGRRVGVILSGGNVDAAQYARVLAGETPTA</sequence>
<dbReference type="GO" id="GO:0004794">
    <property type="term" value="F:threonine deaminase activity"/>
    <property type="evidence" value="ECO:0007669"/>
    <property type="project" value="TreeGrafter"/>
</dbReference>
<dbReference type="Gene3D" id="3.40.50.1100">
    <property type="match status" value="2"/>
</dbReference>
<dbReference type="RefSeq" id="WP_218133439.1">
    <property type="nucleotide sequence ID" value="NZ_FNMZ01000005.1"/>
</dbReference>
<dbReference type="CDD" id="cd01562">
    <property type="entry name" value="Thr-dehyd"/>
    <property type="match status" value="1"/>
</dbReference>
<dbReference type="InterPro" id="IPR036052">
    <property type="entry name" value="TrpB-like_PALP_sf"/>
</dbReference>
<protein>
    <submittedName>
        <fullName evidence="5">Threonine dehydratase</fullName>
    </submittedName>
</protein>
<evidence type="ECO:0000313" key="5">
    <source>
        <dbReference type="EMBL" id="SDX46767.1"/>
    </source>
</evidence>
<dbReference type="InterPro" id="IPR001926">
    <property type="entry name" value="TrpB-like_PALP"/>
</dbReference>
<dbReference type="SUPFAM" id="SSF53686">
    <property type="entry name" value="Tryptophan synthase beta subunit-like PLP-dependent enzymes"/>
    <property type="match status" value="1"/>
</dbReference>
<evidence type="ECO:0000313" key="6">
    <source>
        <dbReference type="Proteomes" id="UP000199118"/>
    </source>
</evidence>
<dbReference type="AlphaFoldDB" id="A0A1H3BXX6"/>
<evidence type="ECO:0000256" key="1">
    <source>
        <dbReference type="ARBA" id="ARBA00001933"/>
    </source>
</evidence>
<dbReference type="GO" id="GO:0006567">
    <property type="term" value="P:L-threonine catabolic process"/>
    <property type="evidence" value="ECO:0007669"/>
    <property type="project" value="TreeGrafter"/>
</dbReference>
<reference evidence="5 6" key="1">
    <citation type="submission" date="2016-10" db="EMBL/GenBank/DDBJ databases">
        <authorList>
            <person name="de Groot N.N."/>
        </authorList>
    </citation>
    <scope>NUCLEOTIDE SEQUENCE [LARGE SCALE GENOMIC DNA]</scope>
    <source>
        <strain evidence="5 6">DSM 17890</strain>
    </source>
</reference>
<dbReference type="GO" id="GO:0006565">
    <property type="term" value="P:L-serine catabolic process"/>
    <property type="evidence" value="ECO:0007669"/>
    <property type="project" value="TreeGrafter"/>
</dbReference>
<dbReference type="Pfam" id="PF00291">
    <property type="entry name" value="PALP"/>
    <property type="match status" value="1"/>
</dbReference>
<name>A0A1H3BXX6_9RHOB</name>
<dbReference type="InterPro" id="IPR050147">
    <property type="entry name" value="Ser/Thr_Dehydratase"/>
</dbReference>
<dbReference type="NCBIfam" id="NF004771">
    <property type="entry name" value="PRK06110.1"/>
    <property type="match status" value="1"/>
</dbReference>
<organism evidence="5 6">
    <name type="scientific">Albimonas donghaensis</name>
    <dbReference type="NCBI Taxonomy" id="356660"/>
    <lineage>
        <taxon>Bacteria</taxon>
        <taxon>Pseudomonadati</taxon>
        <taxon>Pseudomonadota</taxon>
        <taxon>Alphaproteobacteria</taxon>
        <taxon>Rhodobacterales</taxon>
        <taxon>Paracoccaceae</taxon>
        <taxon>Albimonas</taxon>
    </lineage>
</organism>
<dbReference type="EMBL" id="FNMZ01000005">
    <property type="protein sequence ID" value="SDX46767.1"/>
    <property type="molecule type" value="Genomic_DNA"/>
</dbReference>
<dbReference type="STRING" id="356660.SAMN05444336_105200"/>
<evidence type="ECO:0000256" key="3">
    <source>
        <dbReference type="ARBA" id="ARBA00023239"/>
    </source>
</evidence>
<dbReference type="Proteomes" id="UP000199118">
    <property type="component" value="Unassembled WGS sequence"/>
</dbReference>
<proteinExistence type="predicted"/>
<gene>
    <name evidence="5" type="ORF">SAMN05444336_105200</name>
</gene>
<dbReference type="GO" id="GO:0009097">
    <property type="term" value="P:isoleucine biosynthetic process"/>
    <property type="evidence" value="ECO:0007669"/>
    <property type="project" value="TreeGrafter"/>
</dbReference>
<evidence type="ECO:0000256" key="2">
    <source>
        <dbReference type="ARBA" id="ARBA00022898"/>
    </source>
</evidence>
<dbReference type="PANTHER" id="PTHR48078">
    <property type="entry name" value="THREONINE DEHYDRATASE, MITOCHONDRIAL-RELATED"/>
    <property type="match status" value="1"/>
</dbReference>
<feature type="domain" description="Tryptophan synthase beta chain-like PALP" evidence="4">
    <location>
        <begin position="21"/>
        <end position="304"/>
    </location>
</feature>
<keyword evidence="3" id="KW-0456">Lyase</keyword>
<dbReference type="GO" id="GO:0003941">
    <property type="term" value="F:L-serine ammonia-lyase activity"/>
    <property type="evidence" value="ECO:0007669"/>
    <property type="project" value="TreeGrafter"/>
</dbReference>
<accession>A0A1H3BXX6</accession>
<evidence type="ECO:0000259" key="4">
    <source>
        <dbReference type="Pfam" id="PF00291"/>
    </source>
</evidence>
<dbReference type="PANTHER" id="PTHR48078:SF7">
    <property type="entry name" value="BLL6502 PROTEIN"/>
    <property type="match status" value="1"/>
</dbReference>
<comment type="cofactor">
    <cofactor evidence="1">
        <name>pyridoxal 5'-phosphate</name>
        <dbReference type="ChEBI" id="CHEBI:597326"/>
    </cofactor>
</comment>
<keyword evidence="2" id="KW-0663">Pyridoxal phosphate</keyword>
<keyword evidence="6" id="KW-1185">Reference proteome</keyword>